<evidence type="ECO:0000256" key="10">
    <source>
        <dbReference type="ARBA" id="ARBA00023034"/>
    </source>
</evidence>
<proteinExistence type="inferred from homology"/>
<keyword evidence="6" id="KW-0808">Transferase</keyword>
<keyword evidence="8" id="KW-0735">Signal-anchor</keyword>
<evidence type="ECO:0000256" key="6">
    <source>
        <dbReference type="ARBA" id="ARBA00022679"/>
    </source>
</evidence>
<dbReference type="GO" id="GO:0016757">
    <property type="term" value="F:glycosyltransferase activity"/>
    <property type="evidence" value="ECO:0007669"/>
    <property type="project" value="UniProtKB-KW"/>
</dbReference>
<comment type="pathway">
    <text evidence="3">Protein modification; protein glycosylation.</text>
</comment>
<reference evidence="14" key="1">
    <citation type="submission" date="2024-07" db="EMBL/GenBank/DDBJ databases">
        <title>Two chromosome-level genome assemblies of Korean endemic species Abeliophyllum distichum and Forsythia ovata (Oleaceae).</title>
        <authorList>
            <person name="Jang H."/>
        </authorList>
    </citation>
    <scope>NUCLEOTIDE SEQUENCE [LARGE SCALE GENOMIC DNA]</scope>
</reference>
<accession>A0ABD1UWS2</accession>
<evidence type="ECO:0000256" key="7">
    <source>
        <dbReference type="ARBA" id="ARBA00022692"/>
    </source>
</evidence>
<evidence type="ECO:0000256" key="2">
    <source>
        <dbReference type="ARBA" id="ARBA00004323"/>
    </source>
</evidence>
<dbReference type="InterPro" id="IPR002659">
    <property type="entry name" value="Glyco_trans_31"/>
</dbReference>
<dbReference type="GO" id="GO:0000139">
    <property type="term" value="C:Golgi membrane"/>
    <property type="evidence" value="ECO:0007669"/>
    <property type="project" value="UniProtKB-SubCell"/>
</dbReference>
<name>A0ABD1UWS2_9LAMI</name>
<comment type="caution">
    <text evidence="13">The sequence shown here is derived from an EMBL/GenBank/DDBJ whole genome shotgun (WGS) entry which is preliminary data.</text>
</comment>
<evidence type="ECO:0000256" key="1">
    <source>
        <dbReference type="ARBA" id="ARBA00001936"/>
    </source>
</evidence>
<keyword evidence="14" id="KW-1185">Reference proteome</keyword>
<sequence length="249" mass="27231">MVVELIDNHGGCREARQPWWLSSWVVEKLDNHGGCRAARQPSPYTLSPPANINPPFLAGNNPIPPPGSAGNSPIPPPPNPMLPYYPWFYLNLPGVPCIHCSAATIITQSTTWISCQFCSVSLDQAQFVDKGVQVKLTGGGQVLLFFKKLVSLKFGFVKYFRHASGEIFAISQALAQFISINRLFLHMYSHDDVSAGSWFIGLDVKHVDEGKFCCSSWSSASKKKFSRNTVPKQIAVTSILFTGAVCAAA</sequence>
<dbReference type="Proteomes" id="UP001604277">
    <property type="component" value="Unassembled WGS sequence"/>
</dbReference>
<evidence type="ECO:0000256" key="12">
    <source>
        <dbReference type="ARBA" id="ARBA00023211"/>
    </source>
</evidence>
<keyword evidence="12" id="KW-0464">Manganese</keyword>
<gene>
    <name evidence="13" type="ORF">Fot_22003</name>
</gene>
<dbReference type="Pfam" id="PF01762">
    <property type="entry name" value="Galactosyl_T"/>
    <property type="match status" value="1"/>
</dbReference>
<dbReference type="AlphaFoldDB" id="A0ABD1UWS2"/>
<evidence type="ECO:0000256" key="11">
    <source>
        <dbReference type="ARBA" id="ARBA00023136"/>
    </source>
</evidence>
<dbReference type="EMBL" id="JBFOLJ010000006">
    <property type="protein sequence ID" value="KAL2529402.1"/>
    <property type="molecule type" value="Genomic_DNA"/>
</dbReference>
<keyword evidence="10" id="KW-0333">Golgi apparatus</keyword>
<evidence type="ECO:0000313" key="13">
    <source>
        <dbReference type="EMBL" id="KAL2529402.1"/>
    </source>
</evidence>
<keyword evidence="11" id="KW-0472">Membrane</keyword>
<evidence type="ECO:0000256" key="3">
    <source>
        <dbReference type="ARBA" id="ARBA00004922"/>
    </source>
</evidence>
<evidence type="ECO:0000256" key="4">
    <source>
        <dbReference type="ARBA" id="ARBA00008661"/>
    </source>
</evidence>
<comment type="similarity">
    <text evidence="4">Belongs to the glycosyltransferase 31 family.</text>
</comment>
<evidence type="ECO:0000256" key="9">
    <source>
        <dbReference type="ARBA" id="ARBA00022989"/>
    </source>
</evidence>
<keyword evidence="5" id="KW-0328">Glycosyltransferase</keyword>
<keyword evidence="7" id="KW-0812">Transmembrane</keyword>
<organism evidence="13 14">
    <name type="scientific">Forsythia ovata</name>
    <dbReference type="NCBI Taxonomy" id="205694"/>
    <lineage>
        <taxon>Eukaryota</taxon>
        <taxon>Viridiplantae</taxon>
        <taxon>Streptophyta</taxon>
        <taxon>Embryophyta</taxon>
        <taxon>Tracheophyta</taxon>
        <taxon>Spermatophyta</taxon>
        <taxon>Magnoliopsida</taxon>
        <taxon>eudicotyledons</taxon>
        <taxon>Gunneridae</taxon>
        <taxon>Pentapetalae</taxon>
        <taxon>asterids</taxon>
        <taxon>lamiids</taxon>
        <taxon>Lamiales</taxon>
        <taxon>Oleaceae</taxon>
        <taxon>Forsythieae</taxon>
        <taxon>Forsythia</taxon>
    </lineage>
</organism>
<evidence type="ECO:0000313" key="14">
    <source>
        <dbReference type="Proteomes" id="UP001604277"/>
    </source>
</evidence>
<evidence type="ECO:0000256" key="5">
    <source>
        <dbReference type="ARBA" id="ARBA00022676"/>
    </source>
</evidence>
<evidence type="ECO:0000256" key="8">
    <source>
        <dbReference type="ARBA" id="ARBA00022968"/>
    </source>
</evidence>
<keyword evidence="9" id="KW-1133">Transmembrane helix</keyword>
<comment type="cofactor">
    <cofactor evidence="1">
        <name>Mn(2+)</name>
        <dbReference type="ChEBI" id="CHEBI:29035"/>
    </cofactor>
</comment>
<comment type="subcellular location">
    <subcellularLocation>
        <location evidence="2">Golgi apparatus membrane</location>
        <topology evidence="2">Single-pass type II membrane protein</topology>
    </subcellularLocation>
</comment>
<protein>
    <submittedName>
        <fullName evidence="13">Hexosyltransferase</fullName>
    </submittedName>
</protein>